<dbReference type="EMBL" id="RAPQ01000009">
    <property type="protein sequence ID" value="RKE02554.1"/>
    <property type="molecule type" value="Genomic_DNA"/>
</dbReference>
<dbReference type="GO" id="GO:0030246">
    <property type="term" value="F:carbohydrate binding"/>
    <property type="evidence" value="ECO:0007669"/>
    <property type="project" value="InterPro"/>
</dbReference>
<dbReference type="AlphaFoldDB" id="A0A419X485"/>
<protein>
    <submittedName>
        <fullName evidence="4">Carbohydrate binding protein with CBM9 domain</fullName>
    </submittedName>
</protein>
<name>A0A419X485_9BACT</name>
<evidence type="ECO:0000256" key="1">
    <source>
        <dbReference type="SAM" id="SignalP"/>
    </source>
</evidence>
<reference evidence="4 5" key="1">
    <citation type="submission" date="2018-09" db="EMBL/GenBank/DDBJ databases">
        <title>Genomic Encyclopedia of Archaeal and Bacterial Type Strains, Phase II (KMG-II): from individual species to whole genera.</title>
        <authorList>
            <person name="Goeker M."/>
        </authorList>
    </citation>
    <scope>NUCLEOTIDE SEQUENCE [LARGE SCALE GENOMIC DNA]</scope>
    <source>
        <strain evidence="4 5">DSM 21950</strain>
    </source>
</reference>
<accession>A0A419X485</accession>
<dbReference type="Pfam" id="PF06452">
    <property type="entry name" value="CBM9_1"/>
    <property type="match status" value="1"/>
</dbReference>
<evidence type="ECO:0000313" key="5">
    <source>
        <dbReference type="Proteomes" id="UP000284531"/>
    </source>
</evidence>
<dbReference type="GO" id="GO:0016052">
    <property type="term" value="P:carbohydrate catabolic process"/>
    <property type="evidence" value="ECO:0007669"/>
    <property type="project" value="InterPro"/>
</dbReference>
<keyword evidence="1" id="KW-0732">Signal</keyword>
<keyword evidence="5" id="KW-1185">Reference proteome</keyword>
<dbReference type="GO" id="GO:0004553">
    <property type="term" value="F:hydrolase activity, hydrolyzing O-glycosyl compounds"/>
    <property type="evidence" value="ECO:0007669"/>
    <property type="project" value="InterPro"/>
</dbReference>
<organism evidence="4 5">
    <name type="scientific">Marinifilum flexuosum</name>
    <dbReference type="NCBI Taxonomy" id="1117708"/>
    <lineage>
        <taxon>Bacteria</taxon>
        <taxon>Pseudomonadati</taxon>
        <taxon>Bacteroidota</taxon>
        <taxon>Bacteroidia</taxon>
        <taxon>Marinilabiliales</taxon>
        <taxon>Marinifilaceae</taxon>
    </lineage>
</organism>
<proteinExistence type="predicted"/>
<dbReference type="CDD" id="cd09618">
    <property type="entry name" value="CBM9_like_2"/>
    <property type="match status" value="1"/>
</dbReference>
<feature type="domain" description="Carbohydrate-binding" evidence="2">
    <location>
        <begin position="39"/>
        <end position="185"/>
    </location>
</feature>
<gene>
    <name evidence="4" type="ORF">BXY64_2649</name>
</gene>
<dbReference type="InterPro" id="IPR010502">
    <property type="entry name" value="Carb-bd_dom_fam9"/>
</dbReference>
<evidence type="ECO:0000259" key="2">
    <source>
        <dbReference type="Pfam" id="PF06452"/>
    </source>
</evidence>
<evidence type="ECO:0000313" key="4">
    <source>
        <dbReference type="EMBL" id="RKE02554.1"/>
    </source>
</evidence>
<dbReference type="SUPFAM" id="SSF49344">
    <property type="entry name" value="CBD9-like"/>
    <property type="match status" value="1"/>
</dbReference>
<dbReference type="Proteomes" id="UP000284531">
    <property type="component" value="Unassembled WGS sequence"/>
</dbReference>
<dbReference type="OrthoDB" id="9786766at2"/>
<feature type="domain" description="DUF5916" evidence="3">
    <location>
        <begin position="231"/>
        <end position="807"/>
    </location>
</feature>
<feature type="signal peptide" evidence="1">
    <location>
        <begin position="1"/>
        <end position="23"/>
    </location>
</feature>
<evidence type="ECO:0000259" key="3">
    <source>
        <dbReference type="Pfam" id="PF19313"/>
    </source>
</evidence>
<dbReference type="Gene3D" id="2.60.40.1190">
    <property type="match status" value="1"/>
</dbReference>
<feature type="chain" id="PRO_5019022724" evidence="1">
    <location>
        <begin position="24"/>
        <end position="808"/>
    </location>
</feature>
<dbReference type="InterPro" id="IPR045670">
    <property type="entry name" value="DUF5916"/>
</dbReference>
<dbReference type="RefSeq" id="WP_120240412.1">
    <property type="nucleotide sequence ID" value="NZ_RAPQ01000009.1"/>
</dbReference>
<sequence>MYLKRIVLLTHLLCVFFFAEAQATRKTFVTARCEQAPRIDARLNDEAWKNAPFVEDFIQQSPVNGGKPSERSHVKVLYDDNALYVGAMLYDSAPDSILTEYGPRDSGDQLNADLFSIEINPWNDGRTAMEFMVSASGIQMDSHNTISAMNKSWNAVWDSHIRITEEGWIVEMRIPYSALRFPKTEVQVWEMNFFRLIKRKNEGITWNFVDKDIVGWLNQAGELHGIKGVEPKTRLSFSPYVSSYVSRNSDTHENSWSVKGGMDVKYGINESFTLDMMLIPDFGQVQSDDQELNLTPFETFYDEKRSFFTEGTEIFNKGDIFYSRRLGGEPVNRGKVAESLEENEVITENPNDTRLINAVKLSGRTNKGLGIGFINAVNSKTYAHIKDTLKQTTRNYLTQGVANYNMIVLDQSLGNQSYVSFANTHMIHPHDDYRSMVSATEFKLTNSSGSYAVSGNAALSQNKELGSSNNGLRYKVQLSRIKGKFQFDLIHSAIDHRFDPNAMGYLEKNNEQSNVAVFKYNNYKPFGNINEFTNQMSITHNSLYHPNRFSKLEIYWQSRLVFQNYSALALEWSLTPVPKYDFYEPRVEGRKYKEPTDYWLRLTHDTDHRKALALNTRVAFWKGRTFGKASYWLELTPQLRISDKLLLKHYFYYELNKNSLGFASYQQETGNVYFVNRDINTLANTFEARWIFTQKSSLSLRARHYWSEVEYKESYLLEKDGSMGDQSEYENHNHINYNALNVDMIYTWEFAPGSELSLAWKNNVQANDSRIDRNYWENFSNMLGKNQINSLSLRLRYYIDYHKLKKVL</sequence>
<dbReference type="Pfam" id="PF19313">
    <property type="entry name" value="DUF5916"/>
    <property type="match status" value="1"/>
</dbReference>
<comment type="caution">
    <text evidence="4">The sequence shown here is derived from an EMBL/GenBank/DDBJ whole genome shotgun (WGS) entry which is preliminary data.</text>
</comment>